<name>A0A0F4GNI5_9PEZI</name>
<gene>
    <name evidence="2" type="ORF">TI39_contig380g00018</name>
</gene>
<comment type="caution">
    <text evidence="2">The sequence shown here is derived from an EMBL/GenBank/DDBJ whole genome shotgun (WGS) entry which is preliminary data.</text>
</comment>
<accession>A0A0F4GNI5</accession>
<keyword evidence="3" id="KW-1185">Reference proteome</keyword>
<dbReference type="AlphaFoldDB" id="A0A0F4GNI5"/>
<organism evidence="2 3">
    <name type="scientific">Zymoseptoria brevis</name>
    <dbReference type="NCBI Taxonomy" id="1047168"/>
    <lineage>
        <taxon>Eukaryota</taxon>
        <taxon>Fungi</taxon>
        <taxon>Dikarya</taxon>
        <taxon>Ascomycota</taxon>
        <taxon>Pezizomycotina</taxon>
        <taxon>Dothideomycetes</taxon>
        <taxon>Dothideomycetidae</taxon>
        <taxon>Mycosphaerellales</taxon>
        <taxon>Mycosphaerellaceae</taxon>
        <taxon>Zymoseptoria</taxon>
    </lineage>
</organism>
<sequence>MSEPVKETNGVPAVEAHPPVAAVEPAAPAVTTTEAPDAVPAEAPKAEANTAAAAAPKQKQKLTDRVIAKVKGLLNKEKKTTTA</sequence>
<evidence type="ECO:0000313" key="2">
    <source>
        <dbReference type="EMBL" id="KJX98974.1"/>
    </source>
</evidence>
<evidence type="ECO:0000256" key="1">
    <source>
        <dbReference type="SAM" id="MobiDB-lite"/>
    </source>
</evidence>
<dbReference type="EMBL" id="LAFY01000372">
    <property type="protein sequence ID" value="KJX98974.1"/>
    <property type="molecule type" value="Genomic_DNA"/>
</dbReference>
<protein>
    <submittedName>
        <fullName evidence="2">Uncharacterized protein</fullName>
    </submittedName>
</protein>
<feature type="compositionally biased region" description="Low complexity" evidence="1">
    <location>
        <begin position="11"/>
        <end position="57"/>
    </location>
</feature>
<evidence type="ECO:0000313" key="3">
    <source>
        <dbReference type="Proteomes" id="UP000033647"/>
    </source>
</evidence>
<dbReference type="Proteomes" id="UP000033647">
    <property type="component" value="Unassembled WGS sequence"/>
</dbReference>
<proteinExistence type="predicted"/>
<reference evidence="2 3" key="1">
    <citation type="submission" date="2015-03" db="EMBL/GenBank/DDBJ databases">
        <title>RNA-seq based gene annotation and comparative genomics of four Zymoseptoria species reveal species-specific pathogenicity related genes and transposable element activity.</title>
        <authorList>
            <person name="Grandaubert J."/>
            <person name="Bhattacharyya A."/>
            <person name="Stukenbrock E.H."/>
        </authorList>
    </citation>
    <scope>NUCLEOTIDE SEQUENCE [LARGE SCALE GENOMIC DNA]</scope>
    <source>
        <strain evidence="2 3">Zb18110</strain>
    </source>
</reference>
<feature type="region of interest" description="Disordered" evidence="1">
    <location>
        <begin position="1"/>
        <end position="62"/>
    </location>
</feature>